<protein>
    <recommendedName>
        <fullName evidence="7">Rhodopsin domain-containing protein</fullName>
    </recommendedName>
</protein>
<keyword evidence="2 6" id="KW-0812">Transmembrane</keyword>
<feature type="transmembrane region" description="Helical" evidence="6">
    <location>
        <begin position="185"/>
        <end position="204"/>
    </location>
</feature>
<evidence type="ECO:0000256" key="3">
    <source>
        <dbReference type="ARBA" id="ARBA00022989"/>
    </source>
</evidence>
<feature type="transmembrane region" description="Helical" evidence="6">
    <location>
        <begin position="28"/>
        <end position="54"/>
    </location>
</feature>
<keyword evidence="3 6" id="KW-1133">Transmembrane helix</keyword>
<dbReference type="EMBL" id="ML995913">
    <property type="protein sequence ID" value="KAF2764664.1"/>
    <property type="molecule type" value="Genomic_DNA"/>
</dbReference>
<dbReference type="PANTHER" id="PTHR33048:SF123">
    <property type="entry name" value="INTEGRAL MEMBRANE PROTEIN"/>
    <property type="match status" value="1"/>
</dbReference>
<reference evidence="8" key="1">
    <citation type="journal article" date="2020" name="Stud. Mycol.">
        <title>101 Dothideomycetes genomes: a test case for predicting lifestyles and emergence of pathogens.</title>
        <authorList>
            <person name="Haridas S."/>
            <person name="Albert R."/>
            <person name="Binder M."/>
            <person name="Bloem J."/>
            <person name="Labutti K."/>
            <person name="Salamov A."/>
            <person name="Andreopoulos B."/>
            <person name="Baker S."/>
            <person name="Barry K."/>
            <person name="Bills G."/>
            <person name="Bluhm B."/>
            <person name="Cannon C."/>
            <person name="Castanera R."/>
            <person name="Culley D."/>
            <person name="Daum C."/>
            <person name="Ezra D."/>
            <person name="Gonzalez J."/>
            <person name="Henrissat B."/>
            <person name="Kuo A."/>
            <person name="Liang C."/>
            <person name="Lipzen A."/>
            <person name="Lutzoni F."/>
            <person name="Magnuson J."/>
            <person name="Mondo S."/>
            <person name="Nolan M."/>
            <person name="Ohm R."/>
            <person name="Pangilinan J."/>
            <person name="Park H.-J."/>
            <person name="Ramirez L."/>
            <person name="Alfaro M."/>
            <person name="Sun H."/>
            <person name="Tritt A."/>
            <person name="Yoshinaga Y."/>
            <person name="Zwiers L.-H."/>
            <person name="Turgeon B."/>
            <person name="Goodwin S."/>
            <person name="Spatafora J."/>
            <person name="Crous P."/>
            <person name="Grigoriev I."/>
        </authorList>
    </citation>
    <scope>NUCLEOTIDE SEQUENCE</scope>
    <source>
        <strain evidence="8">CBS 116005</strain>
    </source>
</reference>
<sequence length="246" mass="27243">LTPVSVITMILRLLTIIIRHRSVGKDDWAMAMAWVCSIGFAVSAFVSVGWGMGFVAVPRVWTINAIKAVYAVEVFYYFSIFLIKMSILFLYLRLAADLDSTLRKGTIVMTATVIAQFASTLVVVGVQCIPMARYWNPSVSGTCVNITGFFYSTNIFTIITDCIMLALPVPTLWRLQRPKAQRIGILAAFLMGGLSTISSIIRLYSVRIYTESKTPLKDGAPITTWSFIEINMGIICTSIVAIKPLF</sequence>
<dbReference type="Pfam" id="PF20684">
    <property type="entry name" value="Fung_rhodopsin"/>
    <property type="match status" value="1"/>
</dbReference>
<feature type="non-terminal residue" evidence="8">
    <location>
        <position position="1"/>
    </location>
</feature>
<feature type="non-terminal residue" evidence="8">
    <location>
        <position position="246"/>
    </location>
</feature>
<feature type="transmembrane region" description="Helical" evidence="6">
    <location>
        <begin position="224"/>
        <end position="242"/>
    </location>
</feature>
<dbReference type="InterPro" id="IPR049326">
    <property type="entry name" value="Rhodopsin_dom_fungi"/>
</dbReference>
<feature type="transmembrane region" description="Helical" evidence="6">
    <location>
        <begin position="149"/>
        <end position="173"/>
    </location>
</feature>
<gene>
    <name evidence="8" type="ORF">EJ03DRAFT_242044</name>
</gene>
<feature type="transmembrane region" description="Helical" evidence="6">
    <location>
        <begin position="74"/>
        <end position="94"/>
    </location>
</feature>
<proteinExistence type="inferred from homology"/>
<dbReference type="GO" id="GO:0016020">
    <property type="term" value="C:membrane"/>
    <property type="evidence" value="ECO:0007669"/>
    <property type="project" value="UniProtKB-SubCell"/>
</dbReference>
<evidence type="ECO:0000313" key="8">
    <source>
        <dbReference type="EMBL" id="KAF2764664.1"/>
    </source>
</evidence>
<evidence type="ECO:0000256" key="4">
    <source>
        <dbReference type="ARBA" id="ARBA00023136"/>
    </source>
</evidence>
<evidence type="ECO:0000256" key="6">
    <source>
        <dbReference type="SAM" id="Phobius"/>
    </source>
</evidence>
<comment type="similarity">
    <text evidence="5">Belongs to the SAT4 family.</text>
</comment>
<dbReference type="Proteomes" id="UP000799436">
    <property type="component" value="Unassembled WGS sequence"/>
</dbReference>
<feature type="domain" description="Rhodopsin" evidence="7">
    <location>
        <begin position="11"/>
        <end position="246"/>
    </location>
</feature>
<name>A0A6G1KX95_9PEZI</name>
<organism evidence="8 9">
    <name type="scientific">Teratosphaeria nubilosa</name>
    <dbReference type="NCBI Taxonomy" id="161662"/>
    <lineage>
        <taxon>Eukaryota</taxon>
        <taxon>Fungi</taxon>
        <taxon>Dikarya</taxon>
        <taxon>Ascomycota</taxon>
        <taxon>Pezizomycotina</taxon>
        <taxon>Dothideomycetes</taxon>
        <taxon>Dothideomycetidae</taxon>
        <taxon>Mycosphaerellales</taxon>
        <taxon>Teratosphaeriaceae</taxon>
        <taxon>Teratosphaeria</taxon>
    </lineage>
</organism>
<dbReference type="PANTHER" id="PTHR33048">
    <property type="entry name" value="PTH11-LIKE INTEGRAL MEMBRANE PROTEIN (AFU_ORTHOLOGUE AFUA_5G11245)"/>
    <property type="match status" value="1"/>
</dbReference>
<evidence type="ECO:0000256" key="2">
    <source>
        <dbReference type="ARBA" id="ARBA00022692"/>
    </source>
</evidence>
<evidence type="ECO:0000256" key="1">
    <source>
        <dbReference type="ARBA" id="ARBA00004141"/>
    </source>
</evidence>
<evidence type="ECO:0000259" key="7">
    <source>
        <dbReference type="Pfam" id="PF20684"/>
    </source>
</evidence>
<keyword evidence="9" id="KW-1185">Reference proteome</keyword>
<evidence type="ECO:0000313" key="9">
    <source>
        <dbReference type="Proteomes" id="UP000799436"/>
    </source>
</evidence>
<keyword evidence="4 6" id="KW-0472">Membrane</keyword>
<feature type="transmembrane region" description="Helical" evidence="6">
    <location>
        <begin position="106"/>
        <end position="129"/>
    </location>
</feature>
<accession>A0A6G1KX95</accession>
<comment type="subcellular location">
    <subcellularLocation>
        <location evidence="1">Membrane</location>
        <topology evidence="1">Multi-pass membrane protein</topology>
    </subcellularLocation>
</comment>
<dbReference type="OrthoDB" id="5329176at2759"/>
<dbReference type="AlphaFoldDB" id="A0A6G1KX95"/>
<dbReference type="InterPro" id="IPR052337">
    <property type="entry name" value="SAT4-like"/>
</dbReference>
<evidence type="ECO:0000256" key="5">
    <source>
        <dbReference type="ARBA" id="ARBA00038359"/>
    </source>
</evidence>